<organism evidence="2 3">
    <name type="scientific">Stylosanthes scabra</name>
    <dbReference type="NCBI Taxonomy" id="79078"/>
    <lineage>
        <taxon>Eukaryota</taxon>
        <taxon>Viridiplantae</taxon>
        <taxon>Streptophyta</taxon>
        <taxon>Embryophyta</taxon>
        <taxon>Tracheophyta</taxon>
        <taxon>Spermatophyta</taxon>
        <taxon>Magnoliopsida</taxon>
        <taxon>eudicotyledons</taxon>
        <taxon>Gunneridae</taxon>
        <taxon>Pentapetalae</taxon>
        <taxon>rosids</taxon>
        <taxon>fabids</taxon>
        <taxon>Fabales</taxon>
        <taxon>Fabaceae</taxon>
        <taxon>Papilionoideae</taxon>
        <taxon>50 kb inversion clade</taxon>
        <taxon>dalbergioids sensu lato</taxon>
        <taxon>Dalbergieae</taxon>
        <taxon>Pterocarpus clade</taxon>
        <taxon>Stylosanthes</taxon>
    </lineage>
</organism>
<sequence>PLISVGMILYSLFYYLIRSGALAGGSFEIPQGFRASIDLFVNAFLMGSGVIYYEHEKREQFEDYVEKADAKLGTIKIRRYDGDPKTGSEKAGRSVNSLGTNPALPIRCLLGPAAKVIPHFNPWPRHK</sequence>
<feature type="non-terminal residue" evidence="2">
    <location>
        <position position="127"/>
    </location>
</feature>
<evidence type="ECO:0000313" key="3">
    <source>
        <dbReference type="Proteomes" id="UP001341840"/>
    </source>
</evidence>
<dbReference type="EMBL" id="JASCZI010092930">
    <property type="protein sequence ID" value="MED6152927.1"/>
    <property type="molecule type" value="Genomic_DNA"/>
</dbReference>
<accession>A0ABU6TVI9</accession>
<dbReference type="Proteomes" id="UP001341840">
    <property type="component" value="Unassembled WGS sequence"/>
</dbReference>
<comment type="caution">
    <text evidence="2">The sequence shown here is derived from an EMBL/GenBank/DDBJ whole genome shotgun (WGS) entry which is preliminary data.</text>
</comment>
<evidence type="ECO:0000256" key="1">
    <source>
        <dbReference type="SAM" id="SignalP"/>
    </source>
</evidence>
<proteinExistence type="predicted"/>
<name>A0ABU6TVI9_9FABA</name>
<keyword evidence="3" id="KW-1185">Reference proteome</keyword>
<gene>
    <name evidence="2" type="ORF">PIB30_096641</name>
</gene>
<feature type="non-terminal residue" evidence="2">
    <location>
        <position position="1"/>
    </location>
</feature>
<keyword evidence="1" id="KW-0732">Signal</keyword>
<reference evidence="2 3" key="1">
    <citation type="journal article" date="2023" name="Plants (Basel)">
        <title>Bridging the Gap: Combining Genomics and Transcriptomics Approaches to Understand Stylosanthes scabra, an Orphan Legume from the Brazilian Caatinga.</title>
        <authorList>
            <person name="Ferreira-Neto J.R.C."/>
            <person name="da Silva M.D."/>
            <person name="Binneck E."/>
            <person name="de Melo N.F."/>
            <person name="da Silva R.H."/>
            <person name="de Melo A.L.T.M."/>
            <person name="Pandolfi V."/>
            <person name="Bustamante F.O."/>
            <person name="Brasileiro-Vidal A.C."/>
            <person name="Benko-Iseppon A.M."/>
        </authorList>
    </citation>
    <scope>NUCLEOTIDE SEQUENCE [LARGE SCALE GENOMIC DNA]</scope>
    <source>
        <tissue evidence="2">Leaves</tissue>
    </source>
</reference>
<feature type="signal peptide" evidence="1">
    <location>
        <begin position="1"/>
        <end position="23"/>
    </location>
</feature>
<feature type="chain" id="PRO_5045687157" evidence="1">
    <location>
        <begin position="24"/>
        <end position="127"/>
    </location>
</feature>
<evidence type="ECO:0000313" key="2">
    <source>
        <dbReference type="EMBL" id="MED6152927.1"/>
    </source>
</evidence>
<protein>
    <submittedName>
        <fullName evidence="2">Uncharacterized protein</fullName>
    </submittedName>
</protein>